<gene>
    <name evidence="1" type="ORF">HPB49_002489</name>
</gene>
<proteinExistence type="predicted"/>
<organism evidence="1 2">
    <name type="scientific">Dermacentor silvarum</name>
    <name type="common">Tick</name>
    <dbReference type="NCBI Taxonomy" id="543639"/>
    <lineage>
        <taxon>Eukaryota</taxon>
        <taxon>Metazoa</taxon>
        <taxon>Ecdysozoa</taxon>
        <taxon>Arthropoda</taxon>
        <taxon>Chelicerata</taxon>
        <taxon>Arachnida</taxon>
        <taxon>Acari</taxon>
        <taxon>Parasitiformes</taxon>
        <taxon>Ixodida</taxon>
        <taxon>Ixodoidea</taxon>
        <taxon>Ixodidae</taxon>
        <taxon>Rhipicephalinae</taxon>
        <taxon>Dermacentor</taxon>
    </lineage>
</organism>
<comment type="caution">
    <text evidence="1">The sequence shown here is derived from an EMBL/GenBank/DDBJ whole genome shotgun (WGS) entry which is preliminary data.</text>
</comment>
<protein>
    <submittedName>
        <fullName evidence="1">Uncharacterized protein</fullName>
    </submittedName>
</protein>
<evidence type="ECO:0000313" key="1">
    <source>
        <dbReference type="EMBL" id="KAH7977570.1"/>
    </source>
</evidence>
<reference evidence="1" key="1">
    <citation type="submission" date="2020-05" db="EMBL/GenBank/DDBJ databases">
        <title>Large-scale comparative analyses of tick genomes elucidate their genetic diversity and vector capacities.</title>
        <authorList>
            <person name="Jia N."/>
            <person name="Wang J."/>
            <person name="Shi W."/>
            <person name="Du L."/>
            <person name="Sun Y."/>
            <person name="Zhan W."/>
            <person name="Jiang J."/>
            <person name="Wang Q."/>
            <person name="Zhang B."/>
            <person name="Ji P."/>
            <person name="Sakyi L.B."/>
            <person name="Cui X."/>
            <person name="Yuan T."/>
            <person name="Jiang B."/>
            <person name="Yang W."/>
            <person name="Lam T.T.-Y."/>
            <person name="Chang Q."/>
            <person name="Ding S."/>
            <person name="Wang X."/>
            <person name="Zhu J."/>
            <person name="Ruan X."/>
            <person name="Zhao L."/>
            <person name="Wei J."/>
            <person name="Que T."/>
            <person name="Du C."/>
            <person name="Cheng J."/>
            <person name="Dai P."/>
            <person name="Han X."/>
            <person name="Huang E."/>
            <person name="Gao Y."/>
            <person name="Liu J."/>
            <person name="Shao H."/>
            <person name="Ye R."/>
            <person name="Li L."/>
            <person name="Wei W."/>
            <person name="Wang X."/>
            <person name="Wang C."/>
            <person name="Yang T."/>
            <person name="Huo Q."/>
            <person name="Li W."/>
            <person name="Guo W."/>
            <person name="Chen H."/>
            <person name="Zhou L."/>
            <person name="Ni X."/>
            <person name="Tian J."/>
            <person name="Zhou Y."/>
            <person name="Sheng Y."/>
            <person name="Liu T."/>
            <person name="Pan Y."/>
            <person name="Xia L."/>
            <person name="Li J."/>
            <person name="Zhao F."/>
            <person name="Cao W."/>
        </authorList>
    </citation>
    <scope>NUCLEOTIDE SEQUENCE</scope>
    <source>
        <strain evidence="1">Dsil-2018</strain>
    </source>
</reference>
<sequence>MLPRGSFSLAEAALRTPREPESIENFGEPQASLEQLDGDKTAPMARLAENSLLDKFQLVQWSKDFSDTDNLDPAIKTPEVQSCSRVAIVSSSSHGSLVDPRIVGDSTAIKTNAMTRTTLTFDAGSTSDTNGESSKRRIFLGKIYVDGRPQNRGTQGGPVLAVQMRSFCSCNHGVIEVV</sequence>
<keyword evidence="2" id="KW-1185">Reference proteome</keyword>
<name>A0ACB8DTE2_DERSI</name>
<dbReference type="EMBL" id="CM023470">
    <property type="protein sequence ID" value="KAH7977570.1"/>
    <property type="molecule type" value="Genomic_DNA"/>
</dbReference>
<dbReference type="Proteomes" id="UP000821865">
    <property type="component" value="Chromosome 1"/>
</dbReference>
<evidence type="ECO:0000313" key="2">
    <source>
        <dbReference type="Proteomes" id="UP000821865"/>
    </source>
</evidence>
<accession>A0ACB8DTE2</accession>